<dbReference type="GO" id="GO:0016791">
    <property type="term" value="F:phosphatase activity"/>
    <property type="evidence" value="ECO:0007669"/>
    <property type="project" value="TreeGrafter"/>
</dbReference>
<dbReference type="Gene3D" id="3.40.50.1240">
    <property type="entry name" value="Phosphoglycerate mutase-like"/>
    <property type="match status" value="1"/>
</dbReference>
<dbReference type="CDD" id="cd07067">
    <property type="entry name" value="HP_PGM_like"/>
    <property type="match status" value="1"/>
</dbReference>
<organism evidence="3 4">
    <name type="scientific">Sporosarcina thermotolerans</name>
    <dbReference type="NCBI Taxonomy" id="633404"/>
    <lineage>
        <taxon>Bacteria</taxon>
        <taxon>Bacillati</taxon>
        <taxon>Bacillota</taxon>
        <taxon>Bacilli</taxon>
        <taxon>Bacillales</taxon>
        <taxon>Caryophanaceae</taxon>
        <taxon>Sporosarcina</taxon>
    </lineage>
</organism>
<dbReference type="Pfam" id="PF00300">
    <property type="entry name" value="His_Phos_1"/>
    <property type="match status" value="1"/>
</dbReference>
<dbReference type="InterPro" id="IPR029033">
    <property type="entry name" value="His_PPase_superfam"/>
</dbReference>
<reference evidence="3 4" key="1">
    <citation type="submission" date="2023-06" db="EMBL/GenBank/DDBJ databases">
        <title>Sporosarcina sp. nov., isolated from Korean traditional fermented seafood 'Jeotgal'.</title>
        <authorList>
            <person name="Yang A.I."/>
            <person name="Shin N.-R."/>
        </authorList>
    </citation>
    <scope>NUCLEOTIDE SEQUENCE [LARGE SCALE GENOMIC DNA]</scope>
    <source>
        <strain evidence="3 4">KCTC43456</strain>
    </source>
</reference>
<dbReference type="SUPFAM" id="SSF53254">
    <property type="entry name" value="Phosphoglycerate mutase-like"/>
    <property type="match status" value="1"/>
</dbReference>
<accession>A0AAW9ADI1</accession>
<evidence type="ECO:0000256" key="2">
    <source>
        <dbReference type="PIRSR" id="PIRSR613078-2"/>
    </source>
</evidence>
<protein>
    <submittedName>
        <fullName evidence="3">Histidine phosphatase family protein</fullName>
        <ecNumber evidence="3">3.1.3.-</ecNumber>
    </submittedName>
</protein>
<dbReference type="EMBL" id="JAUBDJ010000005">
    <property type="protein sequence ID" value="MDW0117206.1"/>
    <property type="molecule type" value="Genomic_DNA"/>
</dbReference>
<sequence length="215" mass="24441">MVKLMQESTKSEAIELEILIIRHGQSEADILEVHEGRADFPLTEVGEEQARRMADFVAKEYPPEMILSSTLKRASGTAGILQEAIGCELRFYDELREFNNGVLAGMPRTEAAIKYPLPKGGRPVHIPIQDGESVLDIRYRAERILREILHDYQDYKRIAIVSHGKLISNLLKAFLHQPHGDIAFATGDTGIHLLEVREDLRLVRFLNRLEHVTHE</sequence>
<name>A0AAW9ADI1_9BACL</name>
<proteinExistence type="predicted"/>
<dbReference type="AlphaFoldDB" id="A0AAW9ADI1"/>
<evidence type="ECO:0000313" key="3">
    <source>
        <dbReference type="EMBL" id="MDW0117206.1"/>
    </source>
</evidence>
<dbReference type="PANTHER" id="PTHR48100:SF1">
    <property type="entry name" value="HISTIDINE PHOSPHATASE FAMILY PROTEIN-RELATED"/>
    <property type="match status" value="1"/>
</dbReference>
<evidence type="ECO:0000313" key="4">
    <source>
        <dbReference type="Proteomes" id="UP001271648"/>
    </source>
</evidence>
<evidence type="ECO:0000256" key="1">
    <source>
        <dbReference type="PIRSR" id="PIRSR613078-1"/>
    </source>
</evidence>
<feature type="active site" description="Proton donor/acceptor" evidence="1">
    <location>
        <position position="97"/>
    </location>
</feature>
<dbReference type="EC" id="3.1.3.-" evidence="3"/>
<dbReference type="GO" id="GO:0005737">
    <property type="term" value="C:cytoplasm"/>
    <property type="evidence" value="ECO:0007669"/>
    <property type="project" value="TreeGrafter"/>
</dbReference>
<keyword evidence="4" id="KW-1185">Reference proteome</keyword>
<keyword evidence="3" id="KW-0378">Hydrolase</keyword>
<dbReference type="Proteomes" id="UP001271648">
    <property type="component" value="Unassembled WGS sequence"/>
</dbReference>
<dbReference type="PANTHER" id="PTHR48100">
    <property type="entry name" value="BROAD-SPECIFICITY PHOSPHATASE YOR283W-RELATED"/>
    <property type="match status" value="1"/>
</dbReference>
<feature type="active site" description="Tele-phosphohistidine intermediate" evidence="1">
    <location>
        <position position="23"/>
    </location>
</feature>
<dbReference type="InterPro" id="IPR013078">
    <property type="entry name" value="His_Pase_superF_clade-1"/>
</dbReference>
<comment type="caution">
    <text evidence="3">The sequence shown here is derived from an EMBL/GenBank/DDBJ whole genome shotgun (WGS) entry which is preliminary data.</text>
</comment>
<gene>
    <name evidence="3" type="ORF">QTL97_09675</name>
</gene>
<dbReference type="SMART" id="SM00855">
    <property type="entry name" value="PGAM"/>
    <property type="match status" value="1"/>
</dbReference>
<dbReference type="RefSeq" id="WP_283732080.1">
    <property type="nucleotide sequence ID" value="NZ_CP125968.1"/>
</dbReference>
<feature type="binding site" evidence="2">
    <location>
        <position position="73"/>
    </location>
    <ligand>
        <name>substrate</name>
    </ligand>
</feature>
<dbReference type="InterPro" id="IPR050275">
    <property type="entry name" value="PGM_Phosphatase"/>
</dbReference>